<evidence type="ECO:0000313" key="2">
    <source>
        <dbReference type="Proteomes" id="UP000827986"/>
    </source>
</evidence>
<keyword evidence="2" id="KW-1185">Reference proteome</keyword>
<evidence type="ECO:0000313" key="1">
    <source>
        <dbReference type="EMBL" id="KAH1174739.1"/>
    </source>
</evidence>
<gene>
    <name evidence="1" type="ORF">KIL84_008730</name>
</gene>
<sequence>MQDLAITIVGGEPRSRQAELPACIRVAGKCIGKSRGWQKQQQRQGRGRKCLFWSTRLFKIKRAKSKGFPINRLDGIQVRNGPDSHWMESQCRKSITQGYACSLHSNTWARDWRPRQEKGVEGSVWRKEGTRVEEVERDGELEGASVKGWALPSGIFIPILDVLRSPLLQKEECPTGIQERASLFVSSKKRPSEGVQGISGQALDPMGMILLDRQRKEVTKRESATVTVTRRPLSTARGLKVNENLAPLVLIRPSLALVTALK</sequence>
<reference evidence="1" key="1">
    <citation type="submission" date="2021-09" db="EMBL/GenBank/DDBJ databases">
        <title>The genome of Mauremys mutica provides insights into the evolution of semi-aquatic lifestyle.</title>
        <authorList>
            <person name="Gong S."/>
            <person name="Gao Y."/>
        </authorList>
    </citation>
    <scope>NUCLEOTIDE SEQUENCE</scope>
    <source>
        <strain evidence="1">MM-2020</strain>
        <tissue evidence="1">Muscle</tissue>
    </source>
</reference>
<dbReference type="Proteomes" id="UP000827986">
    <property type="component" value="Unassembled WGS sequence"/>
</dbReference>
<accession>A0A9D3X6F0</accession>
<dbReference type="AlphaFoldDB" id="A0A9D3X6F0"/>
<comment type="caution">
    <text evidence="1">The sequence shown here is derived from an EMBL/GenBank/DDBJ whole genome shotgun (WGS) entry which is preliminary data.</text>
</comment>
<name>A0A9D3X6F0_9SAUR</name>
<dbReference type="EMBL" id="JAHDVG010000479">
    <property type="protein sequence ID" value="KAH1174739.1"/>
    <property type="molecule type" value="Genomic_DNA"/>
</dbReference>
<protein>
    <submittedName>
        <fullName evidence="1">Uncharacterized protein</fullName>
    </submittedName>
</protein>
<proteinExistence type="predicted"/>
<organism evidence="1 2">
    <name type="scientific">Mauremys mutica</name>
    <name type="common">yellowpond turtle</name>
    <dbReference type="NCBI Taxonomy" id="74926"/>
    <lineage>
        <taxon>Eukaryota</taxon>
        <taxon>Metazoa</taxon>
        <taxon>Chordata</taxon>
        <taxon>Craniata</taxon>
        <taxon>Vertebrata</taxon>
        <taxon>Euteleostomi</taxon>
        <taxon>Archelosauria</taxon>
        <taxon>Testudinata</taxon>
        <taxon>Testudines</taxon>
        <taxon>Cryptodira</taxon>
        <taxon>Durocryptodira</taxon>
        <taxon>Testudinoidea</taxon>
        <taxon>Geoemydidae</taxon>
        <taxon>Geoemydinae</taxon>
        <taxon>Mauremys</taxon>
    </lineage>
</organism>